<dbReference type="PANTHER" id="PTHR14226:SF57">
    <property type="entry name" value="BLR7027 PROTEIN"/>
    <property type="match status" value="1"/>
</dbReference>
<dbReference type="InterPro" id="IPR050301">
    <property type="entry name" value="NTE"/>
</dbReference>
<evidence type="ECO:0000256" key="2">
    <source>
        <dbReference type="ARBA" id="ARBA00022963"/>
    </source>
</evidence>
<feature type="domain" description="PNPLA" evidence="5">
    <location>
        <begin position="14"/>
        <end position="213"/>
    </location>
</feature>
<dbReference type="Gene3D" id="3.40.1090.10">
    <property type="entry name" value="Cytosolic phospholipase A2 catalytic domain"/>
    <property type="match status" value="2"/>
</dbReference>
<dbReference type="RefSeq" id="WP_184054922.1">
    <property type="nucleotide sequence ID" value="NZ_JACIJK010000002.1"/>
</dbReference>
<organism evidence="6 7">
    <name type="scientific">Sphingomonas aerophila</name>
    <dbReference type="NCBI Taxonomy" id="1344948"/>
    <lineage>
        <taxon>Bacteria</taxon>
        <taxon>Pseudomonadati</taxon>
        <taxon>Pseudomonadota</taxon>
        <taxon>Alphaproteobacteria</taxon>
        <taxon>Sphingomonadales</taxon>
        <taxon>Sphingomonadaceae</taxon>
        <taxon>Sphingomonas</taxon>
    </lineage>
</organism>
<reference evidence="6 7" key="1">
    <citation type="submission" date="2020-08" db="EMBL/GenBank/DDBJ databases">
        <title>Genomic Encyclopedia of Type Strains, Phase IV (KMG-IV): sequencing the most valuable type-strain genomes for metagenomic binning, comparative biology and taxonomic classification.</title>
        <authorList>
            <person name="Goeker M."/>
        </authorList>
    </citation>
    <scope>NUCLEOTIDE SEQUENCE [LARGE SCALE GENOMIC DNA]</scope>
    <source>
        <strain evidence="6 7">DSM 100044</strain>
    </source>
</reference>
<keyword evidence="1 4" id="KW-0378">Hydrolase</keyword>
<dbReference type="InterPro" id="IPR021095">
    <property type="entry name" value="DUF3734"/>
</dbReference>
<evidence type="ECO:0000256" key="4">
    <source>
        <dbReference type="PROSITE-ProRule" id="PRU01161"/>
    </source>
</evidence>
<dbReference type="GO" id="GO:0016042">
    <property type="term" value="P:lipid catabolic process"/>
    <property type="evidence" value="ECO:0007669"/>
    <property type="project" value="UniProtKB-UniRule"/>
</dbReference>
<dbReference type="PROSITE" id="PS51635">
    <property type="entry name" value="PNPLA"/>
    <property type="match status" value="1"/>
</dbReference>
<keyword evidence="2 4" id="KW-0442">Lipid degradation</keyword>
<proteinExistence type="predicted"/>
<name>A0A7W9BB67_9SPHN</name>
<protein>
    <submittedName>
        <fullName evidence="6">NTE family protein</fullName>
    </submittedName>
</protein>
<feature type="short sequence motif" description="GXSXG" evidence="4">
    <location>
        <begin position="45"/>
        <end position="49"/>
    </location>
</feature>
<evidence type="ECO:0000313" key="6">
    <source>
        <dbReference type="EMBL" id="MBB5714000.1"/>
    </source>
</evidence>
<sequence>MTNIVPEVETRIALAFSGGNALGAFQAGAYEALHARGVQPDMIVGASIGAVNGALIAGNPAERQMDRLMTFWNPGRDLTADMPATDTARRTAAASLALATGHYRVFAPRTHLSPDWWDPRVSVPSLFSNAPLRTSLDELVDLRCLNEGPIRFAATAVDIETGEDVVFDRATPLTTDHVLASGGLMPAFPGVEIDGHLYGDAGMSANLPLDTILAAEQDGQQSSPLLCLAVDLLPLQAPRPTTLGEAIGRAQDLMFAAQSRRTIAAWQALFAAREQAGDPVPAITLVHISYADQSREVAGKAFDFSPGTVRQRWDSGRQAMELALDHLVNGRMPVGRPGLHVVGGTGEPLGWSMTPGRTR</sequence>
<dbReference type="PANTHER" id="PTHR14226">
    <property type="entry name" value="NEUROPATHY TARGET ESTERASE/SWISS CHEESE D.MELANOGASTER"/>
    <property type="match status" value="1"/>
</dbReference>
<dbReference type="Proteomes" id="UP000546200">
    <property type="component" value="Unassembled WGS sequence"/>
</dbReference>
<comment type="caution">
    <text evidence="6">The sequence shown here is derived from an EMBL/GenBank/DDBJ whole genome shotgun (WGS) entry which is preliminary data.</text>
</comment>
<keyword evidence="7" id="KW-1185">Reference proteome</keyword>
<feature type="active site" description="Nucleophile" evidence="4">
    <location>
        <position position="47"/>
    </location>
</feature>
<dbReference type="Pfam" id="PF01734">
    <property type="entry name" value="Patatin"/>
    <property type="match status" value="1"/>
</dbReference>
<evidence type="ECO:0000259" key="5">
    <source>
        <dbReference type="PROSITE" id="PS51635"/>
    </source>
</evidence>
<dbReference type="GO" id="GO:0016787">
    <property type="term" value="F:hydrolase activity"/>
    <property type="evidence" value="ECO:0007669"/>
    <property type="project" value="UniProtKB-UniRule"/>
</dbReference>
<evidence type="ECO:0000256" key="3">
    <source>
        <dbReference type="ARBA" id="ARBA00023098"/>
    </source>
</evidence>
<dbReference type="InterPro" id="IPR016035">
    <property type="entry name" value="Acyl_Trfase/lysoPLipase"/>
</dbReference>
<feature type="active site" description="Proton acceptor" evidence="4">
    <location>
        <position position="200"/>
    </location>
</feature>
<dbReference type="AlphaFoldDB" id="A0A7W9BB67"/>
<dbReference type="EMBL" id="JACIJK010000002">
    <property type="protein sequence ID" value="MBB5714000.1"/>
    <property type="molecule type" value="Genomic_DNA"/>
</dbReference>
<dbReference type="InterPro" id="IPR002641">
    <property type="entry name" value="PNPLA_dom"/>
</dbReference>
<dbReference type="Pfam" id="PF12536">
    <property type="entry name" value="DUF3734"/>
    <property type="match status" value="1"/>
</dbReference>
<evidence type="ECO:0000256" key="1">
    <source>
        <dbReference type="ARBA" id="ARBA00022801"/>
    </source>
</evidence>
<keyword evidence="3 4" id="KW-0443">Lipid metabolism</keyword>
<gene>
    <name evidence="6" type="ORF">FHS94_000823</name>
</gene>
<dbReference type="SUPFAM" id="SSF52151">
    <property type="entry name" value="FabD/lysophospholipase-like"/>
    <property type="match status" value="1"/>
</dbReference>
<evidence type="ECO:0000313" key="7">
    <source>
        <dbReference type="Proteomes" id="UP000546200"/>
    </source>
</evidence>
<accession>A0A7W9BB67</accession>
<comment type="caution">
    <text evidence="4">Lacks conserved residue(s) required for the propagation of feature annotation.</text>
</comment>